<protein>
    <submittedName>
        <fullName evidence="2">Unannotated protein</fullName>
    </submittedName>
</protein>
<gene>
    <name evidence="2" type="ORF">UFOPK2788_00139</name>
</gene>
<dbReference type="EMBL" id="CAEZYV010000011">
    <property type="protein sequence ID" value="CAB4730193.1"/>
    <property type="molecule type" value="Genomic_DNA"/>
</dbReference>
<dbReference type="PANTHER" id="PTHR34374:SF1">
    <property type="entry name" value="LARGE RIBOSOMAL RNA SUBUNIT ACCUMULATION PROTEIN YCED HOMOLOG 1, CHLOROPLASTIC"/>
    <property type="match status" value="1"/>
</dbReference>
<evidence type="ECO:0000313" key="2">
    <source>
        <dbReference type="EMBL" id="CAB4730193.1"/>
    </source>
</evidence>
<organism evidence="2">
    <name type="scientific">freshwater metagenome</name>
    <dbReference type="NCBI Taxonomy" id="449393"/>
    <lineage>
        <taxon>unclassified sequences</taxon>
        <taxon>metagenomes</taxon>
        <taxon>ecological metagenomes</taxon>
    </lineage>
</organism>
<dbReference type="InterPro" id="IPR003772">
    <property type="entry name" value="YceD"/>
</dbReference>
<accession>A0A6J6S662</accession>
<name>A0A6J6S662_9ZZZZ</name>
<proteinExistence type="predicted"/>
<feature type="region of interest" description="Disordered" evidence="1">
    <location>
        <begin position="114"/>
        <end position="137"/>
    </location>
</feature>
<dbReference type="PANTHER" id="PTHR34374">
    <property type="entry name" value="LARGE RIBOSOMAL RNA SUBUNIT ACCUMULATION PROTEIN YCED HOMOLOG 1, CHLOROPLASTIC"/>
    <property type="match status" value="1"/>
</dbReference>
<dbReference type="AlphaFoldDB" id="A0A6J6S662"/>
<reference evidence="2" key="1">
    <citation type="submission" date="2020-05" db="EMBL/GenBank/DDBJ databases">
        <authorList>
            <person name="Chiriac C."/>
            <person name="Salcher M."/>
            <person name="Ghai R."/>
            <person name="Kavagutti S V."/>
        </authorList>
    </citation>
    <scope>NUCLEOTIDE SEQUENCE</scope>
</reference>
<feature type="compositionally biased region" description="Basic residues" evidence="1">
    <location>
        <begin position="116"/>
        <end position="127"/>
    </location>
</feature>
<sequence length="211" mass="23878">MQNLRFQSWAISKTYMSKNPFLFNTHDLPRRAGEMREYELTIDSHEALGFEVLAIAQDEPIDIDLRIESVAEGILATATVRTEASGECGRCLDAVYYDVDETFQELYEYVEDPRQARKRNKPGKKRPQKSEEDDLDEDLVRQMDGDMIDLDGPIRDAVILNLPINPLCSPDCPGLCPDCGVKWIELPEDHAHAPADIRWAGLENWAGPTGE</sequence>
<dbReference type="Pfam" id="PF02620">
    <property type="entry name" value="YceD"/>
    <property type="match status" value="1"/>
</dbReference>
<evidence type="ECO:0000256" key="1">
    <source>
        <dbReference type="SAM" id="MobiDB-lite"/>
    </source>
</evidence>